<evidence type="ECO:0000313" key="2">
    <source>
        <dbReference type="Proteomes" id="UP000199651"/>
    </source>
</evidence>
<dbReference type="Pfam" id="PF14430">
    <property type="entry name" value="Imm1"/>
    <property type="match status" value="1"/>
</dbReference>
<proteinExistence type="predicted"/>
<dbReference type="EMBL" id="FNJB01000009">
    <property type="protein sequence ID" value="SDP43499.1"/>
    <property type="molecule type" value="Genomic_DNA"/>
</dbReference>
<dbReference type="Proteomes" id="UP000199651">
    <property type="component" value="Unassembled WGS sequence"/>
</dbReference>
<sequence length="136" mass="14640">MVALEIWYDQDTANDLGEGDPAIIVATPDELDAFVDRVLEETKAHSAPPMIEVSVAGNPSSPAMHVGLGQERGFIYYMAADGGWTQGDQSREDVVTYVYVGSASEIAGNTEVPLADVRRGLREFMATGGRPTIIRP</sequence>
<dbReference type="OrthoDB" id="5185958at2"/>
<name>A0A1H0SPK7_9PSEU</name>
<keyword evidence="2" id="KW-1185">Reference proteome</keyword>
<dbReference type="InterPro" id="IPR025680">
    <property type="entry name" value="DddI"/>
</dbReference>
<protein>
    <submittedName>
        <fullName evidence="1">Immunity protein Imm1</fullName>
    </submittedName>
</protein>
<evidence type="ECO:0000313" key="1">
    <source>
        <dbReference type="EMBL" id="SDP43499.1"/>
    </source>
</evidence>
<accession>A0A1H0SPK7</accession>
<dbReference type="STRING" id="504798.SAMN05421871_114123"/>
<reference evidence="2" key="1">
    <citation type="submission" date="2016-10" db="EMBL/GenBank/DDBJ databases">
        <authorList>
            <person name="Varghese N."/>
            <person name="Submissions S."/>
        </authorList>
    </citation>
    <scope>NUCLEOTIDE SEQUENCE [LARGE SCALE GENOMIC DNA]</scope>
    <source>
        <strain evidence="2">IBRC-M 10655</strain>
    </source>
</reference>
<gene>
    <name evidence="1" type="ORF">SAMN05192558_10923</name>
</gene>
<organism evidence="1 2">
    <name type="scientific">Actinokineospora alba</name>
    <dbReference type="NCBI Taxonomy" id="504798"/>
    <lineage>
        <taxon>Bacteria</taxon>
        <taxon>Bacillati</taxon>
        <taxon>Actinomycetota</taxon>
        <taxon>Actinomycetes</taxon>
        <taxon>Pseudonocardiales</taxon>
        <taxon>Pseudonocardiaceae</taxon>
        <taxon>Actinokineospora</taxon>
    </lineage>
</organism>
<dbReference type="AlphaFoldDB" id="A0A1H0SPK7"/>